<feature type="domain" description="Enoyl reductase (ER)" evidence="1">
    <location>
        <begin position="11"/>
        <end position="322"/>
    </location>
</feature>
<reference evidence="2 3" key="1">
    <citation type="submission" date="2020-04" db="EMBL/GenBank/DDBJ databases">
        <title>Usitatibacter rugosus gen. nov., sp. nov. and Usitatibacter palustris sp. nov., novel members of Usitatibacteraceae fam. nov. within the order Nitrosomonadales isolated from soil.</title>
        <authorList>
            <person name="Huber K.J."/>
            <person name="Neumann-Schaal M."/>
            <person name="Geppert A."/>
            <person name="Luckner M."/>
            <person name="Wanner G."/>
            <person name="Overmann J."/>
        </authorList>
    </citation>
    <scope>NUCLEOTIDE SEQUENCE [LARGE SCALE GENOMIC DNA]</scope>
    <source>
        <strain evidence="2 3">Swamp67</strain>
    </source>
</reference>
<dbReference type="InterPro" id="IPR013149">
    <property type="entry name" value="ADH-like_C"/>
</dbReference>
<dbReference type="AlphaFoldDB" id="A0A6M4H641"/>
<dbReference type="InterPro" id="IPR020843">
    <property type="entry name" value="ER"/>
</dbReference>
<dbReference type="CDD" id="cd08241">
    <property type="entry name" value="QOR1"/>
    <property type="match status" value="1"/>
</dbReference>
<dbReference type="SUPFAM" id="SSF50129">
    <property type="entry name" value="GroES-like"/>
    <property type="match status" value="1"/>
</dbReference>
<keyword evidence="2" id="KW-0560">Oxidoreductase</keyword>
<dbReference type="InterPro" id="IPR011032">
    <property type="entry name" value="GroES-like_sf"/>
</dbReference>
<accession>A0A6M4H641</accession>
<organism evidence="2 3">
    <name type="scientific">Usitatibacter palustris</name>
    <dbReference type="NCBI Taxonomy" id="2732487"/>
    <lineage>
        <taxon>Bacteria</taxon>
        <taxon>Pseudomonadati</taxon>
        <taxon>Pseudomonadota</taxon>
        <taxon>Betaproteobacteria</taxon>
        <taxon>Nitrosomonadales</taxon>
        <taxon>Usitatibacteraceae</taxon>
        <taxon>Usitatibacter</taxon>
    </lineage>
</organism>
<dbReference type="Pfam" id="PF00107">
    <property type="entry name" value="ADH_zinc_N"/>
    <property type="match status" value="1"/>
</dbReference>
<dbReference type="InterPro" id="IPR036291">
    <property type="entry name" value="NAD(P)-bd_dom_sf"/>
</dbReference>
<name>A0A6M4H641_9PROT</name>
<dbReference type="RefSeq" id="WP_171159842.1">
    <property type="nucleotide sequence ID" value="NZ_CP053073.1"/>
</dbReference>
<dbReference type="EC" id="1.6.5.5" evidence="2"/>
<dbReference type="PANTHER" id="PTHR43677:SF4">
    <property type="entry name" value="QUINONE OXIDOREDUCTASE-LIKE PROTEIN 2"/>
    <property type="match status" value="1"/>
</dbReference>
<sequence length="324" mass="33821">MKAVICSKLEGPGALTVGELPDPVAGPGQVLIEVRATSLNFPDALMVQGLYQVKPPLPFSPGAELSGVVRAVGEGVTKPKVGDSVVAFAGHGGCAQLVAVDVARVAPMPEGLDFDVAAAFGLTYGTALHALRDCGHLQKGETLAVLGASGGTGIAAIECGKVMGARVIACASSVEKLSLCRAHGADETIDYSTEDLRAQLDALTQKKGVDVVFDAVGGSYTEPALRALAWRGRHLVIGFAAGEIPRPPLNLALLKERAILGVYWGDWTRKDPAGHARNMADLVAWIRNGTLKPAITERIGLDKVADAIARMINRRVMGKVVVLP</sequence>
<evidence type="ECO:0000259" key="1">
    <source>
        <dbReference type="SMART" id="SM00829"/>
    </source>
</evidence>
<dbReference type="InParanoid" id="A0A6M4H641"/>
<dbReference type="GO" id="GO:0003960">
    <property type="term" value="F:quinone reductase (NADPH) activity"/>
    <property type="evidence" value="ECO:0007669"/>
    <property type="project" value="UniProtKB-EC"/>
</dbReference>
<dbReference type="EMBL" id="CP053073">
    <property type="protein sequence ID" value="QJR13367.1"/>
    <property type="molecule type" value="Genomic_DNA"/>
</dbReference>
<dbReference type="Proteomes" id="UP000503096">
    <property type="component" value="Chromosome"/>
</dbReference>
<dbReference type="SMART" id="SM00829">
    <property type="entry name" value="PKS_ER"/>
    <property type="match status" value="1"/>
</dbReference>
<dbReference type="InterPro" id="IPR013154">
    <property type="entry name" value="ADH-like_N"/>
</dbReference>
<gene>
    <name evidence="2" type="primary">qorA_1</name>
    <name evidence="2" type="ORF">DSM104440_00150</name>
</gene>
<protein>
    <submittedName>
        <fullName evidence="2">Quinone oxidoreductase 1</fullName>
        <ecNumber evidence="2">1.6.5.5</ecNumber>
    </submittedName>
</protein>
<keyword evidence="3" id="KW-1185">Reference proteome</keyword>
<dbReference type="KEGG" id="upl:DSM104440_00150"/>
<proteinExistence type="predicted"/>
<dbReference type="Gene3D" id="3.90.180.10">
    <property type="entry name" value="Medium-chain alcohol dehydrogenases, catalytic domain"/>
    <property type="match status" value="1"/>
</dbReference>
<dbReference type="Gene3D" id="3.40.50.720">
    <property type="entry name" value="NAD(P)-binding Rossmann-like Domain"/>
    <property type="match status" value="1"/>
</dbReference>
<dbReference type="PANTHER" id="PTHR43677">
    <property type="entry name" value="SHORT-CHAIN DEHYDROGENASE/REDUCTASE"/>
    <property type="match status" value="1"/>
</dbReference>
<dbReference type="SUPFAM" id="SSF51735">
    <property type="entry name" value="NAD(P)-binding Rossmann-fold domains"/>
    <property type="match status" value="1"/>
</dbReference>
<evidence type="ECO:0000313" key="2">
    <source>
        <dbReference type="EMBL" id="QJR13367.1"/>
    </source>
</evidence>
<dbReference type="InterPro" id="IPR051397">
    <property type="entry name" value="Zn-ADH-like_protein"/>
</dbReference>
<evidence type="ECO:0000313" key="3">
    <source>
        <dbReference type="Proteomes" id="UP000503096"/>
    </source>
</evidence>
<dbReference type="Pfam" id="PF08240">
    <property type="entry name" value="ADH_N"/>
    <property type="match status" value="1"/>
</dbReference>